<sequence length="196" mass="22363">MDRLPANPGPSVPTQTAIRRLTADYKNLIADPLPSVIAHPTTDNIFKWHYLIYGSPGSLYEGGYYHGQIDFPSNFPFSPPSIIMFTPSGRFEVNSKLCLSITDFHPEKWNPSWTVSSILMAFVSFMNDKEYNHAGGMKTTDQEKQKLAKESRDFNLRNPKFREIFEELIPLLEMDDDEDFDLSDEDTNDAVSDSKE</sequence>
<protein>
    <submittedName>
        <fullName evidence="2">UBC core domain-containing protein</fullName>
    </submittedName>
</protein>
<dbReference type="Proteomes" id="UP000887580">
    <property type="component" value="Unplaced"/>
</dbReference>
<reference evidence="2" key="1">
    <citation type="submission" date="2022-11" db="UniProtKB">
        <authorList>
            <consortium name="WormBaseParasite"/>
        </authorList>
    </citation>
    <scope>IDENTIFICATION</scope>
</reference>
<organism evidence="1 2">
    <name type="scientific">Panagrolaimus sp. PS1159</name>
    <dbReference type="NCBI Taxonomy" id="55785"/>
    <lineage>
        <taxon>Eukaryota</taxon>
        <taxon>Metazoa</taxon>
        <taxon>Ecdysozoa</taxon>
        <taxon>Nematoda</taxon>
        <taxon>Chromadorea</taxon>
        <taxon>Rhabditida</taxon>
        <taxon>Tylenchina</taxon>
        <taxon>Panagrolaimomorpha</taxon>
        <taxon>Panagrolaimoidea</taxon>
        <taxon>Panagrolaimidae</taxon>
        <taxon>Panagrolaimus</taxon>
    </lineage>
</organism>
<accession>A0AC35GVS1</accession>
<proteinExistence type="predicted"/>
<evidence type="ECO:0000313" key="1">
    <source>
        <dbReference type="Proteomes" id="UP000887580"/>
    </source>
</evidence>
<dbReference type="WBParaSite" id="PS1159_v2.g9044.t1">
    <property type="protein sequence ID" value="PS1159_v2.g9044.t1"/>
    <property type="gene ID" value="PS1159_v2.g9044"/>
</dbReference>
<name>A0AC35GVS1_9BILA</name>
<evidence type="ECO:0000313" key="2">
    <source>
        <dbReference type="WBParaSite" id="PS1159_v2.g9044.t1"/>
    </source>
</evidence>